<protein>
    <submittedName>
        <fullName evidence="2">Uncharacterized protein</fullName>
    </submittedName>
</protein>
<dbReference type="Proteomes" id="UP000677812">
    <property type="component" value="Unassembled WGS sequence"/>
</dbReference>
<evidence type="ECO:0000313" key="2">
    <source>
        <dbReference type="EMBL" id="MBR0560137.1"/>
    </source>
</evidence>
<organism evidence="2 3">
    <name type="scientific">Neokomagataea anthophila</name>
    <dbReference type="NCBI Taxonomy" id="2826925"/>
    <lineage>
        <taxon>Bacteria</taxon>
        <taxon>Pseudomonadati</taxon>
        <taxon>Pseudomonadota</taxon>
        <taxon>Alphaproteobacteria</taxon>
        <taxon>Acetobacterales</taxon>
        <taxon>Acetobacteraceae</taxon>
        <taxon>Neokomagataea</taxon>
    </lineage>
</organism>
<feature type="compositionally biased region" description="Basic and acidic residues" evidence="1">
    <location>
        <begin position="112"/>
        <end position="122"/>
    </location>
</feature>
<feature type="region of interest" description="Disordered" evidence="1">
    <location>
        <begin position="56"/>
        <end position="90"/>
    </location>
</feature>
<reference evidence="2 3" key="1">
    <citation type="submission" date="2021-04" db="EMBL/GenBank/DDBJ databases">
        <title>The complete genome sequence of Neokomagataea sp. TBRC 2177.</title>
        <authorList>
            <person name="Charoenyingcharoen P."/>
            <person name="Yukphan P."/>
        </authorList>
    </citation>
    <scope>NUCLEOTIDE SEQUENCE [LARGE SCALE GENOMIC DNA]</scope>
    <source>
        <strain evidence="2 3">TBRC 2177</strain>
    </source>
</reference>
<sequence>MSVFLGLVMSGAGGALCAAEKVESSAFHKMYRNTKIMEMTADPRVGARLMHTMARPSETSKGEGVPHGFVPAPLPDDDMSAPIVQKDNTDPYLRPQFYHRRIVNANGMQTNAHDDENRRGHGDLSGGVALTVPLSQ</sequence>
<proteinExistence type="predicted"/>
<name>A0ABS5E8A4_9PROT</name>
<accession>A0ABS5E8A4</accession>
<keyword evidence="3" id="KW-1185">Reference proteome</keyword>
<evidence type="ECO:0000256" key="1">
    <source>
        <dbReference type="SAM" id="MobiDB-lite"/>
    </source>
</evidence>
<dbReference type="EMBL" id="JAGRQH010000005">
    <property type="protein sequence ID" value="MBR0560137.1"/>
    <property type="molecule type" value="Genomic_DNA"/>
</dbReference>
<gene>
    <name evidence="2" type="ORF">KB213_08740</name>
</gene>
<evidence type="ECO:0000313" key="3">
    <source>
        <dbReference type="Proteomes" id="UP000677812"/>
    </source>
</evidence>
<feature type="region of interest" description="Disordered" evidence="1">
    <location>
        <begin position="110"/>
        <end position="136"/>
    </location>
</feature>
<dbReference type="RefSeq" id="WP_211682258.1">
    <property type="nucleotide sequence ID" value="NZ_JAGRQH010000005.1"/>
</dbReference>
<comment type="caution">
    <text evidence="2">The sequence shown here is derived from an EMBL/GenBank/DDBJ whole genome shotgun (WGS) entry which is preliminary data.</text>
</comment>